<dbReference type="EMBL" id="AP012167">
    <property type="protein sequence ID" value="BAN06628.1"/>
    <property type="molecule type" value="Genomic_DNA"/>
</dbReference>
<dbReference type="GO" id="GO:0003676">
    <property type="term" value="F:nucleic acid binding"/>
    <property type="evidence" value="ECO:0007669"/>
    <property type="project" value="InterPro"/>
</dbReference>
<dbReference type="CDD" id="cd04489">
    <property type="entry name" value="ExoVII_LU_OBF"/>
    <property type="match status" value="1"/>
</dbReference>
<evidence type="ECO:0000256" key="5">
    <source>
        <dbReference type="HAMAP-Rule" id="MF_00378"/>
    </source>
</evidence>
<dbReference type="Proteomes" id="UP000012042">
    <property type="component" value="Chromosome"/>
</dbReference>
<evidence type="ECO:0000256" key="3">
    <source>
        <dbReference type="ARBA" id="ARBA00022801"/>
    </source>
</evidence>
<keyword evidence="2 5" id="KW-0540">Nuclease</keyword>
<dbReference type="GO" id="GO:0008855">
    <property type="term" value="F:exodeoxyribonuclease VII activity"/>
    <property type="evidence" value="ECO:0007669"/>
    <property type="project" value="UniProtKB-UniRule"/>
</dbReference>
<protein>
    <recommendedName>
        <fullName evidence="5">Exodeoxyribonuclease 7 large subunit</fullName>
        <ecNumber evidence="5">3.1.11.6</ecNumber>
    </recommendedName>
    <alternativeName>
        <fullName evidence="5">Exodeoxyribonuclease VII large subunit</fullName>
        <shortName evidence="5">Exonuclease VII large subunit</shortName>
    </alternativeName>
</protein>
<accession>M5ACU6</accession>
<keyword evidence="4 5" id="KW-0269">Exonuclease</keyword>
<dbReference type="Pfam" id="PF13742">
    <property type="entry name" value="tRNA_anti_2"/>
    <property type="match status" value="1"/>
</dbReference>
<dbReference type="PANTHER" id="PTHR30008:SF0">
    <property type="entry name" value="EXODEOXYRIBONUCLEASE 7 LARGE SUBUNIT"/>
    <property type="match status" value="1"/>
</dbReference>
<dbReference type="InterPro" id="IPR020579">
    <property type="entry name" value="Exonuc_VII_lsu_C"/>
</dbReference>
<comment type="catalytic activity">
    <reaction evidence="5 6">
        <text>Exonucleolytic cleavage in either 5'- to 3'- or 3'- to 5'-direction to yield nucleoside 5'-phosphates.</text>
        <dbReference type="EC" id="3.1.11.6"/>
    </reaction>
</comment>
<comment type="function">
    <text evidence="5">Bidirectionally degrades single-stranded DNA into large acid-insoluble oligonucleotides, which are then degraded further into small acid-soluble oligonucleotides.</text>
</comment>
<dbReference type="GO" id="GO:0005737">
    <property type="term" value="C:cytoplasm"/>
    <property type="evidence" value="ECO:0007669"/>
    <property type="project" value="UniProtKB-SubCell"/>
</dbReference>
<reference evidence="9 10" key="1">
    <citation type="journal article" date="2013" name="PLoS ONE">
        <title>Genomic Analysis by Deep Sequencing of the Probiotic Lactobacillus brevis KB290 Harboring Nine Plasmids Reveals Genomic Stability.</title>
        <authorList>
            <person name="Fukao M."/>
            <person name="Oshima K."/>
            <person name="Morita H."/>
            <person name="Toh H."/>
            <person name="Suda W."/>
            <person name="Kim S.W."/>
            <person name="Suzuki S."/>
            <person name="Yakabe T."/>
            <person name="Hattori M."/>
            <person name="Yajima N."/>
        </authorList>
    </citation>
    <scope>NUCLEOTIDE SEQUENCE [LARGE SCALE GENOMIC DNA]</scope>
    <source>
        <strain evidence="9 10">KB290</strain>
    </source>
</reference>
<dbReference type="NCBIfam" id="TIGR00237">
    <property type="entry name" value="xseA"/>
    <property type="match status" value="1"/>
</dbReference>
<dbReference type="AlphaFoldDB" id="M5ACU6"/>
<comment type="subcellular location">
    <subcellularLocation>
        <location evidence="5 6">Cytoplasm</location>
    </subcellularLocation>
</comment>
<organism evidence="9 10">
    <name type="scientific">Levilactobacillus brevis KB290</name>
    <dbReference type="NCBI Taxonomy" id="1001583"/>
    <lineage>
        <taxon>Bacteria</taxon>
        <taxon>Bacillati</taxon>
        <taxon>Bacillota</taxon>
        <taxon>Bacilli</taxon>
        <taxon>Lactobacillales</taxon>
        <taxon>Lactobacillaceae</taxon>
        <taxon>Levilactobacillus</taxon>
    </lineage>
</organism>
<dbReference type="PATRIC" id="fig|1001583.3.peg.980"/>
<dbReference type="KEGG" id="lbk:LVISKB_0993"/>
<proteinExistence type="inferred from homology"/>
<gene>
    <name evidence="5" type="primary">xseA</name>
    <name evidence="9" type="ORF">LVISKB_0993</name>
</gene>
<comment type="similarity">
    <text evidence="5 6">Belongs to the XseA family.</text>
</comment>
<dbReference type="EC" id="3.1.11.6" evidence="5"/>
<sequence>MSGVSNVATTDYLTVTALTQYLKRKFDVDPYLGKVYLTGEISNFRLRPHAHQYFSLKDDHAKISAIMFKSAFEKLKFTPETGMKVLVTGRISLYEPSGSYQIYVERMEPDGVGQLYQAYEQLKRKLAAEGLFTAPKRPLSRFPKRIAVVTSPSGAVIRDIITTTRRRFPIAQIVLYPAVVQGDAAADDIVRQIQRANAAQSFDTLIIGRGGGSIEDLWPFNEERVARAIAASQLPVISSVGHETDTTIADLVADVRAATPTAAAELAVPVLSDELLKLQQQRTRLLNAMANRINFQQERLNKLMTAYVFRQPQRLYETYVQRLDRAQQALGRNMQDLVTQRQQQFQLAQQALASRSPLARVQRNQLVVQQTATRLATEARRYVTAKQEHVGQLINGLDYLSPLKIMGRGYSYVTQDDHVVRSVQQLQPGPAMVHLSDGTASAEIKTITPASEEKTHE</sequence>
<feature type="domain" description="OB-fold nucleic acid binding" evidence="8">
    <location>
        <begin position="13"/>
        <end position="108"/>
    </location>
</feature>
<keyword evidence="1 5" id="KW-0963">Cytoplasm</keyword>
<keyword evidence="3 5" id="KW-0378">Hydrolase</keyword>
<evidence type="ECO:0000259" key="7">
    <source>
        <dbReference type="Pfam" id="PF02601"/>
    </source>
</evidence>
<evidence type="ECO:0000259" key="8">
    <source>
        <dbReference type="Pfam" id="PF13742"/>
    </source>
</evidence>
<evidence type="ECO:0000256" key="2">
    <source>
        <dbReference type="ARBA" id="ARBA00022722"/>
    </source>
</evidence>
<evidence type="ECO:0000256" key="6">
    <source>
        <dbReference type="RuleBase" id="RU004355"/>
    </source>
</evidence>
<dbReference type="PANTHER" id="PTHR30008">
    <property type="entry name" value="EXODEOXYRIBONUCLEASE 7 LARGE SUBUNIT"/>
    <property type="match status" value="1"/>
</dbReference>
<comment type="subunit">
    <text evidence="5">Heterooligomer composed of large and small subunits.</text>
</comment>
<evidence type="ECO:0000256" key="1">
    <source>
        <dbReference type="ARBA" id="ARBA00022490"/>
    </source>
</evidence>
<dbReference type="InterPro" id="IPR025824">
    <property type="entry name" value="OB-fold_nuc-bd_dom"/>
</dbReference>
<dbReference type="InterPro" id="IPR003753">
    <property type="entry name" value="Exonuc_VII_L"/>
</dbReference>
<evidence type="ECO:0000313" key="9">
    <source>
        <dbReference type="EMBL" id="BAN06628.1"/>
    </source>
</evidence>
<dbReference type="HAMAP" id="MF_00378">
    <property type="entry name" value="Exonuc_7_L"/>
    <property type="match status" value="1"/>
</dbReference>
<dbReference type="Pfam" id="PF02601">
    <property type="entry name" value="Exonuc_VII_L"/>
    <property type="match status" value="1"/>
</dbReference>
<evidence type="ECO:0000256" key="4">
    <source>
        <dbReference type="ARBA" id="ARBA00022839"/>
    </source>
</evidence>
<dbReference type="GO" id="GO:0009318">
    <property type="term" value="C:exodeoxyribonuclease VII complex"/>
    <property type="evidence" value="ECO:0007669"/>
    <property type="project" value="UniProtKB-UniRule"/>
</dbReference>
<dbReference type="HOGENOM" id="CLU_023625_3_1_9"/>
<dbReference type="GO" id="GO:0006308">
    <property type="term" value="P:DNA catabolic process"/>
    <property type="evidence" value="ECO:0007669"/>
    <property type="project" value="UniProtKB-UniRule"/>
</dbReference>
<evidence type="ECO:0000313" key="10">
    <source>
        <dbReference type="Proteomes" id="UP000012042"/>
    </source>
</evidence>
<name>M5ACU6_LEVBR</name>
<feature type="domain" description="Exonuclease VII large subunit C-terminal" evidence="7">
    <location>
        <begin position="134"/>
        <end position="442"/>
    </location>
</feature>